<organism evidence="1 2">
    <name type="scientific">Rotaria socialis</name>
    <dbReference type="NCBI Taxonomy" id="392032"/>
    <lineage>
        <taxon>Eukaryota</taxon>
        <taxon>Metazoa</taxon>
        <taxon>Spiralia</taxon>
        <taxon>Gnathifera</taxon>
        <taxon>Rotifera</taxon>
        <taxon>Eurotatoria</taxon>
        <taxon>Bdelloidea</taxon>
        <taxon>Philodinida</taxon>
        <taxon>Philodinidae</taxon>
        <taxon>Rotaria</taxon>
    </lineage>
</organism>
<sequence>GIHKSRREAQKLAYKKMVELMTNKQGVEAKIIANGRCKVVVRKSIPSKPLNETTIIDPLMNSTTEVY</sequence>
<accession>A0A821U1I2</accession>
<gene>
    <name evidence="1" type="ORF">UJA718_LOCUS44662</name>
</gene>
<comment type="caution">
    <text evidence="1">The sequence shown here is derived from an EMBL/GenBank/DDBJ whole genome shotgun (WGS) entry which is preliminary data.</text>
</comment>
<name>A0A821U1I2_9BILA</name>
<proteinExistence type="predicted"/>
<feature type="non-terminal residue" evidence="1">
    <location>
        <position position="1"/>
    </location>
</feature>
<protein>
    <submittedName>
        <fullName evidence="1">Uncharacterized protein</fullName>
    </submittedName>
</protein>
<evidence type="ECO:0000313" key="1">
    <source>
        <dbReference type="EMBL" id="CAF4880294.1"/>
    </source>
</evidence>
<reference evidence="1" key="1">
    <citation type="submission" date="2021-02" db="EMBL/GenBank/DDBJ databases">
        <authorList>
            <person name="Nowell W R."/>
        </authorList>
    </citation>
    <scope>NUCLEOTIDE SEQUENCE</scope>
</reference>
<evidence type="ECO:0000313" key="2">
    <source>
        <dbReference type="Proteomes" id="UP000663873"/>
    </source>
</evidence>
<dbReference type="Proteomes" id="UP000663873">
    <property type="component" value="Unassembled WGS sequence"/>
</dbReference>
<dbReference type="EMBL" id="CAJOBP010070202">
    <property type="protein sequence ID" value="CAF4880294.1"/>
    <property type="molecule type" value="Genomic_DNA"/>
</dbReference>
<dbReference type="AlphaFoldDB" id="A0A821U1I2"/>
<keyword evidence="2" id="KW-1185">Reference proteome</keyword>